<feature type="domain" description="AntA/AntB antirepressor" evidence="1">
    <location>
        <begin position="20"/>
        <end position="93"/>
    </location>
</feature>
<reference evidence="2 3" key="2">
    <citation type="journal article" date="2011" name="Stand. Genomic Sci.">
        <title>Complete genome sequence of Tolumonas auensis type strain (TA 4).</title>
        <authorList>
            <person name="Chertkov O."/>
            <person name="Copeland A."/>
            <person name="Lucas S."/>
            <person name="Lapidus A."/>
            <person name="Berry K.W."/>
            <person name="Detter J.C."/>
            <person name="Del Rio T.G."/>
            <person name="Hammon N."/>
            <person name="Dalin E."/>
            <person name="Tice H."/>
            <person name="Pitluck S."/>
            <person name="Richardson P."/>
            <person name="Bruce D."/>
            <person name="Goodwin L."/>
            <person name="Han C."/>
            <person name="Tapia R."/>
            <person name="Saunders E."/>
            <person name="Schmutz J."/>
            <person name="Brettin T."/>
            <person name="Larimer F."/>
            <person name="Land M."/>
            <person name="Hauser L."/>
            <person name="Spring S."/>
            <person name="Rohde M."/>
            <person name="Kyrpides N.C."/>
            <person name="Ivanova N."/>
            <person name="Goker M."/>
            <person name="Beller H.R."/>
            <person name="Klenk H.P."/>
            <person name="Woyke T."/>
        </authorList>
    </citation>
    <scope>NUCLEOTIDE SEQUENCE [LARGE SCALE GENOMIC DNA]</scope>
    <source>
        <strain evidence="3">DSM 9187 / TA4</strain>
    </source>
</reference>
<dbReference type="Proteomes" id="UP000009073">
    <property type="component" value="Chromosome"/>
</dbReference>
<evidence type="ECO:0000313" key="3">
    <source>
        <dbReference type="Proteomes" id="UP000009073"/>
    </source>
</evidence>
<dbReference type="AlphaFoldDB" id="C4LB69"/>
<dbReference type="HOGENOM" id="CLU_046670_4_0_6"/>
<proteinExistence type="predicted"/>
<evidence type="ECO:0000259" key="1">
    <source>
        <dbReference type="Pfam" id="PF08346"/>
    </source>
</evidence>
<dbReference type="OrthoDB" id="79831at2"/>
<dbReference type="STRING" id="595494.Tola_2679"/>
<evidence type="ECO:0000313" key="2">
    <source>
        <dbReference type="EMBL" id="ACQ94272.1"/>
    </source>
</evidence>
<dbReference type="PANTHER" id="PTHR36180:SF1">
    <property type="entry name" value="ANTA_ANTB ANTIREPRESSOR DOMAIN-CONTAINING PROTEIN"/>
    <property type="match status" value="1"/>
</dbReference>
<organism evidence="2 3">
    <name type="scientific">Tolumonas auensis (strain DSM 9187 / NBRC 110442 / TA 4)</name>
    <dbReference type="NCBI Taxonomy" id="595494"/>
    <lineage>
        <taxon>Bacteria</taxon>
        <taxon>Pseudomonadati</taxon>
        <taxon>Pseudomonadota</taxon>
        <taxon>Gammaproteobacteria</taxon>
        <taxon>Aeromonadales</taxon>
        <taxon>Aeromonadaceae</taxon>
        <taxon>Tolumonas</taxon>
    </lineage>
</organism>
<dbReference type="RefSeq" id="WP_015879721.1">
    <property type="nucleotide sequence ID" value="NC_012691.1"/>
</dbReference>
<name>C4LB69_TOLAT</name>
<dbReference type="Pfam" id="PF08346">
    <property type="entry name" value="AntA"/>
    <property type="match status" value="1"/>
</dbReference>
<dbReference type="PANTHER" id="PTHR36180">
    <property type="entry name" value="DNA-BINDING PROTEIN-RELATED-RELATED"/>
    <property type="match status" value="1"/>
</dbReference>
<dbReference type="EMBL" id="CP001616">
    <property type="protein sequence ID" value="ACQ94272.1"/>
    <property type="molecule type" value="Genomic_DNA"/>
</dbReference>
<reference evidence="3" key="1">
    <citation type="submission" date="2009-05" db="EMBL/GenBank/DDBJ databases">
        <title>Complete sequence of Tolumonas auensis DSM 9187.</title>
        <authorList>
            <consortium name="US DOE Joint Genome Institute"/>
            <person name="Lucas S."/>
            <person name="Copeland A."/>
            <person name="Lapidus A."/>
            <person name="Glavina del Rio T."/>
            <person name="Tice H."/>
            <person name="Bruce D."/>
            <person name="Goodwin L."/>
            <person name="Pitluck S."/>
            <person name="Chertkov O."/>
            <person name="Brettin T."/>
            <person name="Detter J.C."/>
            <person name="Han C."/>
            <person name="Larimer F."/>
            <person name="Land M."/>
            <person name="Hauser L."/>
            <person name="Kyrpides N."/>
            <person name="Mikhailova N."/>
            <person name="Spring S."/>
            <person name="Beller H."/>
        </authorList>
    </citation>
    <scope>NUCLEOTIDE SEQUENCE [LARGE SCALE GENOMIC DNA]</scope>
    <source>
        <strain evidence="3">DSM 9187 / TA4</strain>
    </source>
</reference>
<keyword evidence="3" id="KW-1185">Reference proteome</keyword>
<dbReference type="InterPro" id="IPR013557">
    <property type="entry name" value="AntA/B_antirep"/>
</dbReference>
<dbReference type="KEGG" id="tau:Tola_2679"/>
<sequence>MKELINLQLAEMAGNQIHAVDARELHTFLEVGRDFSTWVKDRVEQYGFVENIDYIKFDSPKPGNQKQRGGDRRRQEYTLSIDMAKELSMVENNEQGRIARRYFIDCEKCLIAIAPEQHQISVNGWRKARIETRDYQKIMAAALNLSRARQGKYTKATHYTNEANMLYGVLLGTTAKKWMTSKGLTGELRKYLTAAQLVNLAYLERTNVALIELDMSYQQRKEKLTELLNRHLLEMVS</sequence>
<protein>
    <submittedName>
        <fullName evidence="2">AntA/AntB antirepressor domain protein</fullName>
    </submittedName>
</protein>
<accession>C4LB69</accession>
<dbReference type="eggNOG" id="COG3561">
    <property type="taxonomic scope" value="Bacteria"/>
</dbReference>
<gene>
    <name evidence="2" type="ordered locus">Tola_2679</name>
</gene>